<proteinExistence type="predicted"/>
<organism evidence="1 2">
    <name type="scientific">Bacillus safensis</name>
    <dbReference type="NCBI Taxonomy" id="561879"/>
    <lineage>
        <taxon>Bacteria</taxon>
        <taxon>Bacillati</taxon>
        <taxon>Bacillota</taxon>
        <taxon>Bacilli</taxon>
        <taxon>Bacillales</taxon>
        <taxon>Bacillaceae</taxon>
        <taxon>Bacillus</taxon>
    </lineage>
</organism>
<evidence type="ECO:0000313" key="2">
    <source>
        <dbReference type="Proteomes" id="UP001218488"/>
    </source>
</evidence>
<accession>A0AC61YSF7</accession>
<dbReference type="EMBL" id="CP121752">
    <property type="protein sequence ID" value="WGD97829.2"/>
    <property type="molecule type" value="Genomic_DNA"/>
</dbReference>
<sequence>MLEIFKIIVSSLVPCFITLYFTNKINIRSLEQQHIEHKESLEKAEEKYQEQLENNKETERLNHLPYLSLIPKYQIHRFEGEMKRENNDNIFIPFKIINQGAGIAFSVHVKILEEDSKPNNIHIGTVTAFQRKHKDDYDILGVSEPIDTDVLRVDNHSEFCLYLTAIDRNKMEIKPSESLKWEFDITFYDIQGKHYTQRYSFYTSTKNNKVHRVNSYMPELVV</sequence>
<reference evidence="1" key="1">
    <citation type="submission" date="2025-02" db="EMBL/GenBank/DDBJ databases">
        <title>Complete genome sequences of 52 Bacillus and Priestia strains isolated from West-African fermentations and 26 reference strains from the DSMZ collection.</title>
        <authorList>
            <person name="Wiedenbein E.S."/>
            <person name="Canoy T.S."/>
            <person name="Hui Y."/>
            <person name="Parkouda C."/>
            <person name="Dawende C."/>
            <person name="Ametefe E."/>
            <person name="Jespersen L."/>
            <person name="Nielsen D.S."/>
        </authorList>
    </citation>
    <scope>NUCLEOTIDE SEQUENCE</scope>
    <source>
        <strain evidence="1">PRO33</strain>
    </source>
</reference>
<evidence type="ECO:0000313" key="1">
    <source>
        <dbReference type="EMBL" id="WGD97829.2"/>
    </source>
</evidence>
<protein>
    <submittedName>
        <fullName evidence="1">Uncharacterized protein</fullName>
    </submittedName>
</protein>
<name>A0AC61YSF7_BACIA</name>
<dbReference type="Proteomes" id="UP001218488">
    <property type="component" value="Chromosome"/>
</dbReference>
<gene>
    <name evidence="1" type="ORF">P5627_20775</name>
</gene>